<evidence type="ECO:0000313" key="4">
    <source>
        <dbReference type="Proteomes" id="UP000007110"/>
    </source>
</evidence>
<protein>
    <recommendedName>
        <fullName evidence="2">Interferon regulatory factor-3 domain-containing protein</fullName>
    </recommendedName>
</protein>
<feature type="region of interest" description="Disordered" evidence="1">
    <location>
        <begin position="172"/>
        <end position="206"/>
    </location>
</feature>
<dbReference type="Proteomes" id="UP000007110">
    <property type="component" value="Unassembled WGS sequence"/>
</dbReference>
<evidence type="ECO:0000259" key="2">
    <source>
        <dbReference type="SMART" id="SM01243"/>
    </source>
</evidence>
<dbReference type="PANTHER" id="PTHR11949">
    <property type="entry name" value="INTERFERON REGULATORY FACTOR"/>
    <property type="match status" value="1"/>
</dbReference>
<dbReference type="Gene3D" id="2.60.200.10">
    <property type="match status" value="1"/>
</dbReference>
<dbReference type="InParanoid" id="A0A7M7N678"/>
<accession>A0A7M7N678</accession>
<dbReference type="SMART" id="SM01243">
    <property type="entry name" value="IRF-3"/>
    <property type="match status" value="1"/>
</dbReference>
<dbReference type="FunFam" id="2.60.200.10:FF:000024">
    <property type="entry name" value="Interferon regulatory factor like protein"/>
    <property type="match status" value="1"/>
</dbReference>
<feature type="domain" description="Interferon regulatory factor-3" evidence="2">
    <location>
        <begin position="221"/>
        <end position="412"/>
    </location>
</feature>
<dbReference type="SUPFAM" id="SSF49879">
    <property type="entry name" value="SMAD/FHA domain"/>
    <property type="match status" value="1"/>
</dbReference>
<dbReference type="InterPro" id="IPR008984">
    <property type="entry name" value="SMAD_FHA_dom_sf"/>
</dbReference>
<dbReference type="InterPro" id="IPR019471">
    <property type="entry name" value="Interferon_reg_factor-3"/>
</dbReference>
<name>A0A7M7N678_STRPU</name>
<evidence type="ECO:0000313" key="3">
    <source>
        <dbReference type="EnsemblMetazoa" id="XP_030831867"/>
    </source>
</evidence>
<reference evidence="3" key="2">
    <citation type="submission" date="2021-01" db="UniProtKB">
        <authorList>
            <consortium name="EnsemblMetazoa"/>
        </authorList>
    </citation>
    <scope>IDENTIFICATION</scope>
</reference>
<reference evidence="4" key="1">
    <citation type="submission" date="2015-02" db="EMBL/GenBank/DDBJ databases">
        <title>Genome sequencing for Strongylocentrotus purpuratus.</title>
        <authorList>
            <person name="Murali S."/>
            <person name="Liu Y."/>
            <person name="Vee V."/>
            <person name="English A."/>
            <person name="Wang M."/>
            <person name="Skinner E."/>
            <person name="Han Y."/>
            <person name="Muzny D.M."/>
            <person name="Worley K.C."/>
            <person name="Gibbs R.A."/>
        </authorList>
    </citation>
    <scope>NUCLEOTIDE SEQUENCE</scope>
</reference>
<dbReference type="AlphaFoldDB" id="A0A7M7N678"/>
<feature type="compositionally biased region" description="Polar residues" evidence="1">
    <location>
        <begin position="172"/>
        <end position="186"/>
    </location>
</feature>
<dbReference type="EnsemblMetazoa" id="XM_030976007">
    <property type="protein sequence ID" value="XP_030831867"/>
    <property type="gene ID" value="LOC100893779"/>
</dbReference>
<evidence type="ECO:0000256" key="1">
    <source>
        <dbReference type="SAM" id="MobiDB-lite"/>
    </source>
</evidence>
<dbReference type="GO" id="GO:0003700">
    <property type="term" value="F:DNA-binding transcription factor activity"/>
    <property type="evidence" value="ECO:0007669"/>
    <property type="project" value="InterPro"/>
</dbReference>
<dbReference type="GeneID" id="100893779"/>
<feature type="compositionally biased region" description="Low complexity" evidence="1">
    <location>
        <begin position="187"/>
        <end position="206"/>
    </location>
</feature>
<dbReference type="KEGG" id="spu:100893779"/>
<dbReference type="RefSeq" id="XP_030831867.1">
    <property type="nucleotide sequence ID" value="XM_030976007.1"/>
</dbReference>
<dbReference type="OrthoDB" id="9856880at2759"/>
<keyword evidence="4" id="KW-1185">Reference proteome</keyword>
<sequence>MSIMNDGDDQSSIPESMDVYDEFFPNGLQQYTAADIALLNGLESSDILTSPSSNNGFFDAMDAMEANFSEAAAIQVNPDNYGGFSQNLDIHSPFSNPIFSAVSPMTPQANAVPFFGPDDGSLQSERIDSSLADIDPMRVNSENVRETLMADPNALGESLGSFELNATRNASIQSNDHSQGPSASRMATQRQGQTQATSGTTANGTTAEAGGYFSDYKLPEYHHFKVSVKFMSTPMLEKNVTNEGGCLLHYQPLDRDRPPITAEVDRISIPVKIKNERDGSLQEFPWGNDKQKQFTELILNNFYRGVEFYSREGNIYARRRSYTKLYWHHTEEQTGSSLAKMLNRNEETEVFNWEKFKQTFKTSAKYGTKLRLPAIWFSFAQNWDTKTSPLTTKLVWARVDPTRACVMVKDLKLDVKSTGSPESLHSSLFGISNEASQSVPQ</sequence>
<dbReference type="Pfam" id="PF10401">
    <property type="entry name" value="IRF-3"/>
    <property type="match status" value="1"/>
</dbReference>
<proteinExistence type="predicted"/>
<dbReference type="InterPro" id="IPR017855">
    <property type="entry name" value="SMAD-like_dom_sf"/>
</dbReference>
<dbReference type="PANTHER" id="PTHR11949:SF52">
    <property type="entry name" value="INTERFERON REGULATORY FACTOR-3 DOMAIN-CONTAINING PROTEIN"/>
    <property type="match status" value="1"/>
</dbReference>
<organism evidence="3 4">
    <name type="scientific">Strongylocentrotus purpuratus</name>
    <name type="common">Purple sea urchin</name>
    <dbReference type="NCBI Taxonomy" id="7668"/>
    <lineage>
        <taxon>Eukaryota</taxon>
        <taxon>Metazoa</taxon>
        <taxon>Echinodermata</taxon>
        <taxon>Eleutherozoa</taxon>
        <taxon>Echinozoa</taxon>
        <taxon>Echinoidea</taxon>
        <taxon>Euechinoidea</taxon>
        <taxon>Echinacea</taxon>
        <taxon>Camarodonta</taxon>
        <taxon>Echinidea</taxon>
        <taxon>Strongylocentrotidae</taxon>
        <taxon>Strongylocentrotus</taxon>
    </lineage>
</organism>